<dbReference type="STRING" id="398720.MED217_02555"/>
<dbReference type="Proteomes" id="UP000001601">
    <property type="component" value="Unassembled WGS sequence"/>
</dbReference>
<evidence type="ECO:0000313" key="1">
    <source>
        <dbReference type="EMBL" id="EAQ49995.1"/>
    </source>
</evidence>
<accession>A3XKC7</accession>
<protein>
    <submittedName>
        <fullName evidence="1">Uncharacterized protein</fullName>
    </submittedName>
</protein>
<dbReference type="eggNOG" id="ENOG5031JHV">
    <property type="taxonomic scope" value="Bacteria"/>
</dbReference>
<proteinExistence type="predicted"/>
<gene>
    <name evidence="1" type="ORF">MED217_02555</name>
</gene>
<dbReference type="HOGENOM" id="CLU_151284_1_0_10"/>
<dbReference type="NCBIfam" id="NF047658">
    <property type="entry name" value="HYC_CC_PP"/>
    <property type="match status" value="1"/>
</dbReference>
<keyword evidence="2" id="KW-1185">Reference proteome</keyword>
<evidence type="ECO:0000313" key="2">
    <source>
        <dbReference type="Proteomes" id="UP000001601"/>
    </source>
</evidence>
<dbReference type="InterPro" id="IPR058060">
    <property type="entry name" value="HYC_CC_PP"/>
</dbReference>
<sequence length="103" mass="12013">MAFFSRAEACKDKVQKENNPFKKCTSLQEKDCCDNQTILKEANDSFKKSTTVLEADQLVFLKTFIYSYINLFEGLDKNIVPFEAYRPPLLSKDIHTLYEIYLI</sequence>
<comment type="caution">
    <text evidence="1">The sequence shown here is derived from an EMBL/GenBank/DDBJ whole genome shotgun (WGS) entry which is preliminary data.</text>
</comment>
<dbReference type="EMBL" id="AANC01000003">
    <property type="protein sequence ID" value="EAQ49995.1"/>
    <property type="molecule type" value="Genomic_DNA"/>
</dbReference>
<dbReference type="AlphaFoldDB" id="A3XKC7"/>
<name>A3XKC7_LEEBM</name>
<organism evidence="1 2">
    <name type="scientific">Leeuwenhoekiella blandensis (strain CECT 7118 / CCUG 51940 / KCTC 22103 / MED217)</name>
    <name type="common">Flavobacterium sp. (strain MED217)</name>
    <dbReference type="NCBI Taxonomy" id="398720"/>
    <lineage>
        <taxon>Bacteria</taxon>
        <taxon>Pseudomonadati</taxon>
        <taxon>Bacteroidota</taxon>
        <taxon>Flavobacteriia</taxon>
        <taxon>Flavobacteriales</taxon>
        <taxon>Flavobacteriaceae</taxon>
        <taxon>Leeuwenhoekiella</taxon>
    </lineage>
</organism>
<reference evidence="1 2" key="1">
    <citation type="journal article" date="2007" name="Nature">
        <title>Light stimulates growth of proteorhodopsin-containing marine Flavobacteria.</title>
        <authorList>
            <person name="Gomez-Consarnau L."/>
            <person name="Gonzalez J.M."/>
            <person name="Coll-Llado M."/>
            <person name="Gourdon P."/>
            <person name="Pascher T."/>
            <person name="Neutze R."/>
            <person name="Pedros-Alio C."/>
            <person name="Pinhassi J."/>
        </authorList>
    </citation>
    <scope>NUCLEOTIDE SEQUENCE [LARGE SCALE GENOMIC DNA]</scope>
    <source>
        <strain evidence="1 2">MED217</strain>
    </source>
</reference>